<dbReference type="SMART" id="SM00380">
    <property type="entry name" value="AP2"/>
    <property type="match status" value="1"/>
</dbReference>
<feature type="region of interest" description="Disordered" evidence="6">
    <location>
        <begin position="1"/>
        <end position="28"/>
    </location>
</feature>
<reference evidence="8 9" key="1">
    <citation type="submission" date="2019-07" db="EMBL/GenBank/DDBJ databases">
        <title>De Novo Assembly of kiwifruit Actinidia rufa.</title>
        <authorList>
            <person name="Sugita-Konishi S."/>
            <person name="Sato K."/>
            <person name="Mori E."/>
            <person name="Abe Y."/>
            <person name="Kisaki G."/>
            <person name="Hamano K."/>
            <person name="Suezawa K."/>
            <person name="Otani M."/>
            <person name="Fukuda T."/>
            <person name="Manabe T."/>
            <person name="Gomi K."/>
            <person name="Tabuchi M."/>
            <person name="Akimitsu K."/>
            <person name="Kataoka I."/>
        </authorList>
    </citation>
    <scope>NUCLEOTIDE SEQUENCE [LARGE SCALE GENOMIC DNA]</scope>
    <source>
        <strain evidence="9">cv. Fuchu</strain>
    </source>
</reference>
<evidence type="ECO:0000256" key="4">
    <source>
        <dbReference type="ARBA" id="ARBA00023163"/>
    </source>
</evidence>
<dbReference type="InterPro" id="IPR016177">
    <property type="entry name" value="DNA-bd_dom_sf"/>
</dbReference>
<evidence type="ECO:0000256" key="3">
    <source>
        <dbReference type="ARBA" id="ARBA00023125"/>
    </source>
</evidence>
<feature type="compositionally biased region" description="Polar residues" evidence="6">
    <location>
        <begin position="49"/>
        <end position="60"/>
    </location>
</feature>
<dbReference type="GO" id="GO:0003700">
    <property type="term" value="F:DNA-binding transcription factor activity"/>
    <property type="evidence" value="ECO:0007669"/>
    <property type="project" value="InterPro"/>
</dbReference>
<dbReference type="Gene3D" id="3.30.730.10">
    <property type="entry name" value="AP2/ERF domain"/>
    <property type="match status" value="1"/>
</dbReference>
<protein>
    <recommendedName>
        <fullName evidence="7">AP2/ERF domain-containing protein</fullName>
    </recommendedName>
</protein>
<evidence type="ECO:0000256" key="5">
    <source>
        <dbReference type="ARBA" id="ARBA00023242"/>
    </source>
</evidence>
<proteinExistence type="predicted"/>
<evidence type="ECO:0000256" key="6">
    <source>
        <dbReference type="SAM" id="MobiDB-lite"/>
    </source>
</evidence>
<dbReference type="InterPro" id="IPR001471">
    <property type="entry name" value="AP2/ERF_dom"/>
</dbReference>
<comment type="subcellular location">
    <subcellularLocation>
        <location evidence="1">Nucleus</location>
    </subcellularLocation>
</comment>
<feature type="domain" description="AP2/ERF" evidence="7">
    <location>
        <begin position="71"/>
        <end position="137"/>
    </location>
</feature>
<evidence type="ECO:0000256" key="1">
    <source>
        <dbReference type="ARBA" id="ARBA00004123"/>
    </source>
</evidence>
<evidence type="ECO:0000313" key="8">
    <source>
        <dbReference type="EMBL" id="GFZ00291.1"/>
    </source>
</evidence>
<dbReference type="AlphaFoldDB" id="A0A7J0FNR6"/>
<dbReference type="PROSITE" id="PS51032">
    <property type="entry name" value="AP2_ERF"/>
    <property type="match status" value="1"/>
</dbReference>
<name>A0A7J0FNR6_9ERIC</name>
<keyword evidence="3" id="KW-0238">DNA-binding</keyword>
<feature type="region of interest" description="Disordered" evidence="6">
    <location>
        <begin position="45"/>
        <end position="94"/>
    </location>
</feature>
<dbReference type="Proteomes" id="UP000585474">
    <property type="component" value="Unassembled WGS sequence"/>
</dbReference>
<keyword evidence="2" id="KW-0805">Transcription regulation</keyword>
<organism evidence="8 9">
    <name type="scientific">Actinidia rufa</name>
    <dbReference type="NCBI Taxonomy" id="165716"/>
    <lineage>
        <taxon>Eukaryota</taxon>
        <taxon>Viridiplantae</taxon>
        <taxon>Streptophyta</taxon>
        <taxon>Embryophyta</taxon>
        <taxon>Tracheophyta</taxon>
        <taxon>Spermatophyta</taxon>
        <taxon>Magnoliopsida</taxon>
        <taxon>eudicotyledons</taxon>
        <taxon>Gunneridae</taxon>
        <taxon>Pentapetalae</taxon>
        <taxon>asterids</taxon>
        <taxon>Ericales</taxon>
        <taxon>Actinidiaceae</taxon>
        <taxon>Actinidia</taxon>
    </lineage>
</organism>
<dbReference type="EMBL" id="BJWL01000013">
    <property type="protein sequence ID" value="GFZ00291.1"/>
    <property type="molecule type" value="Genomic_DNA"/>
</dbReference>
<sequence>MKKKIRLIFSDPDATESSDDERSGFEPKRIVREINLPLAILNLPKAPESESSCQDSNNGETPPHRKRVSPKFPSSKIPDFRQRKRDRWAAETRDPASGKRLWLGTFNLPEEASEAIERKKIEFAAMGGDKSCYNSFSVAVSENSKTSSNTSPPCVLESDSVASQSYTKCDETVKDAGADTNLGKKKGIDAGADTNLGEKKGIDSVELDLGMELDSLLVGDFDNVLGDFCGLDDLQLCGFEDVEQIDLPDFNFELGNEEFAWIGEAINIACTSFAASRN</sequence>
<evidence type="ECO:0000259" key="7">
    <source>
        <dbReference type="PROSITE" id="PS51032"/>
    </source>
</evidence>
<dbReference type="InterPro" id="IPR036955">
    <property type="entry name" value="AP2/ERF_dom_sf"/>
</dbReference>
<dbReference type="PANTHER" id="PTHR31194:SF62">
    <property type="entry name" value="ETHYLENE-RESPONSIVE TRANSCRIPTION FACTOR ERF118"/>
    <property type="match status" value="1"/>
</dbReference>
<dbReference type="GO" id="GO:0003677">
    <property type="term" value="F:DNA binding"/>
    <property type="evidence" value="ECO:0007669"/>
    <property type="project" value="UniProtKB-KW"/>
</dbReference>
<keyword evidence="4" id="KW-0804">Transcription</keyword>
<dbReference type="GO" id="GO:0005634">
    <property type="term" value="C:nucleus"/>
    <property type="evidence" value="ECO:0007669"/>
    <property type="project" value="UniProtKB-SubCell"/>
</dbReference>
<accession>A0A7J0FNR6</accession>
<dbReference type="OrthoDB" id="1917565at2759"/>
<evidence type="ECO:0000256" key="2">
    <source>
        <dbReference type="ARBA" id="ARBA00023015"/>
    </source>
</evidence>
<dbReference type="CDD" id="cd00018">
    <property type="entry name" value="AP2"/>
    <property type="match status" value="1"/>
</dbReference>
<evidence type="ECO:0000313" key="9">
    <source>
        <dbReference type="Proteomes" id="UP000585474"/>
    </source>
</evidence>
<dbReference type="InterPro" id="IPR050913">
    <property type="entry name" value="AP2/ERF_ERF"/>
</dbReference>
<keyword evidence="5" id="KW-0539">Nucleus</keyword>
<dbReference type="SUPFAM" id="SSF54171">
    <property type="entry name" value="DNA-binding domain"/>
    <property type="match status" value="1"/>
</dbReference>
<comment type="caution">
    <text evidence="8">The sequence shown here is derived from an EMBL/GenBank/DDBJ whole genome shotgun (WGS) entry which is preliminary data.</text>
</comment>
<keyword evidence="9" id="KW-1185">Reference proteome</keyword>
<dbReference type="PANTHER" id="PTHR31194">
    <property type="entry name" value="SHN SHINE , DNA BINDING / TRANSCRIPTION FACTOR"/>
    <property type="match status" value="1"/>
</dbReference>
<dbReference type="PIRSF" id="PIRSF038123">
    <property type="entry name" value="PTI6"/>
    <property type="match status" value="1"/>
</dbReference>
<gene>
    <name evidence="8" type="ORF">Acr_13g0016900</name>
</gene>